<sequence>MGPDYTWHMDSYDKLKPYGLCINGCIDGFSRNIIWLECYRTSSDPTIIAGYFINAIDARKGCPKRIRGDRGTENGHVAAMQTLMAGENSFLYGHSCCNTRIESWWCILRREASGHWIESLAKLKMDGDFDGSFLDVNILQFCCMDLLQV</sequence>
<dbReference type="SUPFAM" id="SSF53098">
    <property type="entry name" value="Ribonuclease H-like"/>
    <property type="match status" value="1"/>
</dbReference>
<dbReference type="Pfam" id="PF24764">
    <property type="entry name" value="rva_4"/>
    <property type="match status" value="1"/>
</dbReference>
<feature type="domain" description="Integrase core" evidence="1">
    <location>
        <begin position="2"/>
        <end position="128"/>
    </location>
</feature>
<organism evidence="2">
    <name type="scientific">Magallana gigas</name>
    <name type="common">Pacific oyster</name>
    <name type="synonym">Crassostrea gigas</name>
    <dbReference type="NCBI Taxonomy" id="29159"/>
    <lineage>
        <taxon>Eukaryota</taxon>
        <taxon>Metazoa</taxon>
        <taxon>Spiralia</taxon>
        <taxon>Lophotrochozoa</taxon>
        <taxon>Mollusca</taxon>
        <taxon>Bivalvia</taxon>
        <taxon>Autobranchia</taxon>
        <taxon>Pteriomorphia</taxon>
        <taxon>Ostreida</taxon>
        <taxon>Ostreoidea</taxon>
        <taxon>Ostreidae</taxon>
        <taxon>Magallana</taxon>
    </lineage>
</organism>
<dbReference type="InterPro" id="IPR012337">
    <property type="entry name" value="RNaseH-like_sf"/>
</dbReference>
<dbReference type="Gene3D" id="3.30.420.10">
    <property type="entry name" value="Ribonuclease H-like superfamily/Ribonuclease H"/>
    <property type="match status" value="1"/>
</dbReference>
<dbReference type="HOGENOM" id="CLU_038374_2_0_1"/>
<protein>
    <recommendedName>
        <fullName evidence="1">Integrase core domain-containing protein</fullName>
    </recommendedName>
</protein>
<evidence type="ECO:0000259" key="1">
    <source>
        <dbReference type="Pfam" id="PF24764"/>
    </source>
</evidence>
<dbReference type="EMBL" id="JH816185">
    <property type="protein sequence ID" value="EKC33387.1"/>
    <property type="molecule type" value="Genomic_DNA"/>
</dbReference>
<name>K1Q9F8_MAGGI</name>
<dbReference type="PANTHER" id="PTHR46791:SF13">
    <property type="entry name" value="CLR5 DOMAIN-CONTAINING PROTEIN"/>
    <property type="match status" value="1"/>
</dbReference>
<dbReference type="InterPro" id="IPR058913">
    <property type="entry name" value="Integrase_dom_put"/>
</dbReference>
<dbReference type="PANTHER" id="PTHR46791">
    <property type="entry name" value="EXPRESSED PROTEIN"/>
    <property type="match status" value="1"/>
</dbReference>
<dbReference type="InterPro" id="IPR036397">
    <property type="entry name" value="RNaseH_sf"/>
</dbReference>
<reference evidence="2" key="1">
    <citation type="journal article" date="2012" name="Nature">
        <title>The oyster genome reveals stress adaptation and complexity of shell formation.</title>
        <authorList>
            <person name="Zhang G."/>
            <person name="Fang X."/>
            <person name="Guo X."/>
            <person name="Li L."/>
            <person name="Luo R."/>
            <person name="Xu F."/>
            <person name="Yang P."/>
            <person name="Zhang L."/>
            <person name="Wang X."/>
            <person name="Qi H."/>
            <person name="Xiong Z."/>
            <person name="Que H."/>
            <person name="Xie Y."/>
            <person name="Holland P.W."/>
            <person name="Paps J."/>
            <person name="Zhu Y."/>
            <person name="Wu F."/>
            <person name="Chen Y."/>
            <person name="Wang J."/>
            <person name="Peng C."/>
            <person name="Meng J."/>
            <person name="Yang L."/>
            <person name="Liu J."/>
            <person name="Wen B."/>
            <person name="Zhang N."/>
            <person name="Huang Z."/>
            <person name="Zhu Q."/>
            <person name="Feng Y."/>
            <person name="Mount A."/>
            <person name="Hedgecock D."/>
            <person name="Xu Z."/>
            <person name="Liu Y."/>
            <person name="Domazet-Loso T."/>
            <person name="Du Y."/>
            <person name="Sun X."/>
            <person name="Zhang S."/>
            <person name="Liu B."/>
            <person name="Cheng P."/>
            <person name="Jiang X."/>
            <person name="Li J."/>
            <person name="Fan D."/>
            <person name="Wang W."/>
            <person name="Fu W."/>
            <person name="Wang T."/>
            <person name="Wang B."/>
            <person name="Zhang J."/>
            <person name="Peng Z."/>
            <person name="Li Y."/>
            <person name="Li N."/>
            <person name="Wang J."/>
            <person name="Chen M."/>
            <person name="He Y."/>
            <person name="Tan F."/>
            <person name="Song X."/>
            <person name="Zheng Q."/>
            <person name="Huang R."/>
            <person name="Yang H."/>
            <person name="Du X."/>
            <person name="Chen L."/>
            <person name="Yang M."/>
            <person name="Gaffney P.M."/>
            <person name="Wang S."/>
            <person name="Luo L."/>
            <person name="She Z."/>
            <person name="Ming Y."/>
            <person name="Huang W."/>
            <person name="Zhang S."/>
            <person name="Huang B."/>
            <person name="Zhang Y."/>
            <person name="Qu T."/>
            <person name="Ni P."/>
            <person name="Miao G."/>
            <person name="Wang J."/>
            <person name="Wang Q."/>
            <person name="Steinberg C.E."/>
            <person name="Wang H."/>
            <person name="Li N."/>
            <person name="Qian L."/>
            <person name="Zhang G."/>
            <person name="Li Y."/>
            <person name="Yang H."/>
            <person name="Liu X."/>
            <person name="Wang J."/>
            <person name="Yin Y."/>
            <person name="Wang J."/>
        </authorList>
    </citation>
    <scope>NUCLEOTIDE SEQUENCE [LARGE SCALE GENOMIC DNA]</scope>
    <source>
        <strain evidence="2">05x7-T-G4-1.051#20</strain>
    </source>
</reference>
<gene>
    <name evidence="2" type="ORF">CGI_10019887</name>
</gene>
<proteinExistence type="predicted"/>
<evidence type="ECO:0000313" key="2">
    <source>
        <dbReference type="EMBL" id="EKC33387.1"/>
    </source>
</evidence>
<dbReference type="InParanoid" id="K1Q9F8"/>
<accession>K1Q9F8</accession>
<dbReference type="AlphaFoldDB" id="K1Q9F8"/>
<dbReference type="GO" id="GO:0003676">
    <property type="term" value="F:nucleic acid binding"/>
    <property type="evidence" value="ECO:0007669"/>
    <property type="project" value="InterPro"/>
</dbReference>